<reference evidence="1" key="2">
    <citation type="journal article" date="2015" name="Fish Shellfish Immunol.">
        <title>Early steps in the European eel (Anguilla anguilla)-Vibrio vulnificus interaction in the gills: Role of the RtxA13 toxin.</title>
        <authorList>
            <person name="Callol A."/>
            <person name="Pajuelo D."/>
            <person name="Ebbesson L."/>
            <person name="Teles M."/>
            <person name="MacKenzie S."/>
            <person name="Amaro C."/>
        </authorList>
    </citation>
    <scope>NUCLEOTIDE SEQUENCE</scope>
</reference>
<organism evidence="1">
    <name type="scientific">Anguilla anguilla</name>
    <name type="common">European freshwater eel</name>
    <name type="synonym">Muraena anguilla</name>
    <dbReference type="NCBI Taxonomy" id="7936"/>
    <lineage>
        <taxon>Eukaryota</taxon>
        <taxon>Metazoa</taxon>
        <taxon>Chordata</taxon>
        <taxon>Craniata</taxon>
        <taxon>Vertebrata</taxon>
        <taxon>Euteleostomi</taxon>
        <taxon>Actinopterygii</taxon>
        <taxon>Neopterygii</taxon>
        <taxon>Teleostei</taxon>
        <taxon>Anguilliformes</taxon>
        <taxon>Anguillidae</taxon>
        <taxon>Anguilla</taxon>
    </lineage>
</organism>
<name>A0A0E9QEZ9_ANGAN</name>
<sequence length="15" mass="1718">MCSLSPLVPEFVCHR</sequence>
<protein>
    <submittedName>
        <fullName evidence="1">Uncharacterized protein</fullName>
    </submittedName>
</protein>
<reference evidence="1" key="1">
    <citation type="submission" date="2014-11" db="EMBL/GenBank/DDBJ databases">
        <authorList>
            <person name="Amaro Gonzalez C."/>
        </authorList>
    </citation>
    <scope>NUCLEOTIDE SEQUENCE</scope>
</reference>
<evidence type="ECO:0000313" key="1">
    <source>
        <dbReference type="EMBL" id="JAH15344.1"/>
    </source>
</evidence>
<dbReference type="EMBL" id="GBXM01093233">
    <property type="protein sequence ID" value="JAH15344.1"/>
    <property type="molecule type" value="Transcribed_RNA"/>
</dbReference>
<proteinExistence type="predicted"/>
<accession>A0A0E9QEZ9</accession>